<dbReference type="Proteomes" id="UP000569951">
    <property type="component" value="Unassembled WGS sequence"/>
</dbReference>
<evidence type="ECO:0000256" key="2">
    <source>
        <dbReference type="ARBA" id="ARBA00022723"/>
    </source>
</evidence>
<feature type="binding site" evidence="7">
    <location>
        <position position="42"/>
    </location>
    <ligand>
        <name>L-glutamate</name>
        <dbReference type="ChEBI" id="CHEBI:29985"/>
    </ligand>
</feature>
<evidence type="ECO:0000256" key="6">
    <source>
        <dbReference type="ARBA" id="ARBA00023146"/>
    </source>
</evidence>
<feature type="binding site" evidence="7">
    <location>
        <position position="118"/>
    </location>
    <ligand>
        <name>Zn(2+)</name>
        <dbReference type="ChEBI" id="CHEBI:29105"/>
    </ligand>
</feature>
<dbReference type="NCBIfam" id="NF004315">
    <property type="entry name" value="PRK05710.1-4"/>
    <property type="match status" value="1"/>
</dbReference>
<feature type="binding site" evidence="7">
    <location>
        <position position="172"/>
    </location>
    <ligand>
        <name>L-glutamate</name>
        <dbReference type="ChEBI" id="CHEBI:29985"/>
    </ligand>
</feature>
<evidence type="ECO:0000256" key="4">
    <source>
        <dbReference type="ARBA" id="ARBA00022833"/>
    </source>
</evidence>
<dbReference type="EMBL" id="JACHHG010000001">
    <property type="protein sequence ID" value="MBB6096744.1"/>
    <property type="molecule type" value="Genomic_DNA"/>
</dbReference>
<sequence>MMPTGRFAPSPTGRMHLGNARTALLAWLHSRALGARHLLRIEDLDTTRVRPGAEEDILRDLEWLGLTWDGFSRQSDDLAPYAQALERLETYRCNCSRRQVLEAASAPHGREAVYPGTCRHRPPPPEQPAAVRWRTPPGVVCFHDALEGEHCQDLTLEVGDFPLCRADGVFAYHLAVVVDDARFGVTEVLRGCDLLQSTPRQIALQRALGYPTPRYLHVPLMTDYQGQRLAKRGGAPAVAELRTSGYPAPRLLSELAGSLGWAVPPEVRADELIPLWRANLDNRSKL</sequence>
<dbReference type="RefSeq" id="WP_183983512.1">
    <property type="nucleotide sequence ID" value="NZ_JACHHG010000001.1"/>
</dbReference>
<dbReference type="Gene3D" id="3.40.50.620">
    <property type="entry name" value="HUPs"/>
    <property type="match status" value="1"/>
</dbReference>
<dbReference type="EC" id="6.1.1.-" evidence="7"/>
<evidence type="ECO:0000313" key="11">
    <source>
        <dbReference type="Proteomes" id="UP000569951"/>
    </source>
</evidence>
<dbReference type="GO" id="GO:0005829">
    <property type="term" value="C:cytosol"/>
    <property type="evidence" value="ECO:0007669"/>
    <property type="project" value="TreeGrafter"/>
</dbReference>
<accession>A0A841HVQ1</accession>
<comment type="caution">
    <text evidence="10">The sequence shown here is derived from an EMBL/GenBank/DDBJ whole genome shotgun (WGS) entry which is preliminary data.</text>
</comment>
<dbReference type="PANTHER" id="PTHR43311:SF1">
    <property type="entry name" value="GLUTAMYL-Q TRNA(ASP) SYNTHETASE"/>
    <property type="match status" value="1"/>
</dbReference>
<evidence type="ECO:0000256" key="1">
    <source>
        <dbReference type="ARBA" id="ARBA00022598"/>
    </source>
</evidence>
<feature type="binding site" evidence="7">
    <location>
        <position position="93"/>
    </location>
    <ligand>
        <name>Zn(2+)</name>
        <dbReference type="ChEBI" id="CHEBI:29105"/>
    </ligand>
</feature>
<feature type="binding site" evidence="7">
    <location>
        <position position="114"/>
    </location>
    <ligand>
        <name>Zn(2+)</name>
        <dbReference type="ChEBI" id="CHEBI:29105"/>
    </ligand>
</feature>
<keyword evidence="6 7" id="KW-0030">Aminoacyl-tRNA synthetase</keyword>
<keyword evidence="8" id="KW-0648">Protein biosynthesis</keyword>
<evidence type="ECO:0000256" key="7">
    <source>
        <dbReference type="HAMAP-Rule" id="MF_01428"/>
    </source>
</evidence>
<dbReference type="GO" id="GO:0006400">
    <property type="term" value="P:tRNA modification"/>
    <property type="evidence" value="ECO:0007669"/>
    <property type="project" value="InterPro"/>
</dbReference>
<keyword evidence="1 7" id="KW-0436">Ligase</keyword>
<comment type="function">
    <text evidence="7">Catalyzes the tRNA-independent activation of glutamate in presence of ATP and the subsequent transfer of glutamate onto a tRNA(Asp). Glutamate is transferred on the 2-amino-5-(4,5-dihydroxy-2-cyclopenten-1-yl) moiety of the queuosine in the wobble position of the QUC anticodon.</text>
</comment>
<evidence type="ECO:0000313" key="10">
    <source>
        <dbReference type="EMBL" id="MBB6096744.1"/>
    </source>
</evidence>
<keyword evidence="5 7" id="KW-0067">ATP-binding</keyword>
<feature type="binding site" evidence="7">
    <location>
        <begin position="6"/>
        <end position="10"/>
    </location>
    <ligand>
        <name>L-glutamate</name>
        <dbReference type="ChEBI" id="CHEBI:29985"/>
    </ligand>
</feature>
<keyword evidence="3 7" id="KW-0547">Nucleotide-binding</keyword>
<dbReference type="NCBIfam" id="TIGR03838">
    <property type="entry name" value="queuosine_YadB"/>
    <property type="match status" value="1"/>
</dbReference>
<dbReference type="InterPro" id="IPR001412">
    <property type="entry name" value="aa-tRNA-synth_I_CS"/>
</dbReference>
<name>A0A841HVQ1_9DEIO</name>
<dbReference type="HAMAP" id="MF_01428">
    <property type="entry name" value="Glu_Q_tRNA_synth"/>
    <property type="match status" value="1"/>
</dbReference>
<evidence type="ECO:0000256" key="8">
    <source>
        <dbReference type="RuleBase" id="RU363037"/>
    </source>
</evidence>
<dbReference type="GO" id="GO:0005524">
    <property type="term" value="F:ATP binding"/>
    <property type="evidence" value="ECO:0007669"/>
    <property type="project" value="UniProtKB-KW"/>
</dbReference>
<feature type="domain" description="Glutamyl/glutaminyl-tRNA synthetase class Ib catalytic" evidence="9">
    <location>
        <begin position="6"/>
        <end position="262"/>
    </location>
</feature>
<feature type="short sequence motif" description="'KMSKS' region" evidence="7">
    <location>
        <begin position="228"/>
        <end position="232"/>
    </location>
</feature>
<dbReference type="Pfam" id="PF00749">
    <property type="entry name" value="tRNA-synt_1c"/>
    <property type="match status" value="1"/>
</dbReference>
<dbReference type="InterPro" id="IPR014729">
    <property type="entry name" value="Rossmann-like_a/b/a_fold"/>
</dbReference>
<keyword evidence="2 7" id="KW-0479">Metal-binding</keyword>
<feature type="binding site" evidence="7">
    <location>
        <position position="190"/>
    </location>
    <ligand>
        <name>L-glutamate</name>
        <dbReference type="ChEBI" id="CHEBI:29985"/>
    </ligand>
</feature>
<dbReference type="SUPFAM" id="SSF52374">
    <property type="entry name" value="Nucleotidylyl transferase"/>
    <property type="match status" value="1"/>
</dbReference>
<keyword evidence="4 7" id="KW-0862">Zinc</keyword>
<keyword evidence="11" id="KW-1185">Reference proteome</keyword>
<protein>
    <recommendedName>
        <fullName evidence="7">Glutamyl-Q tRNA(Asp) synthetase</fullName>
        <shortName evidence="7">Glu-Q-RSs</shortName>
        <ecNumber evidence="7">6.1.1.-</ecNumber>
    </recommendedName>
</protein>
<evidence type="ECO:0000259" key="9">
    <source>
        <dbReference type="Pfam" id="PF00749"/>
    </source>
</evidence>
<dbReference type="InterPro" id="IPR000924">
    <property type="entry name" value="Glu/Gln-tRNA-synth"/>
</dbReference>
<evidence type="ECO:0000256" key="3">
    <source>
        <dbReference type="ARBA" id="ARBA00022741"/>
    </source>
</evidence>
<dbReference type="InterPro" id="IPR022380">
    <property type="entry name" value="Glu-Q_tRNA(Asp)_Synthase"/>
</dbReference>
<comment type="cofactor">
    <cofactor evidence="7">
        <name>Zn(2+)</name>
        <dbReference type="ChEBI" id="CHEBI:29105"/>
    </cofactor>
    <text evidence="7">Binds 1 zinc ion per subunit.</text>
</comment>
<feature type="binding site" evidence="7">
    <location>
        <position position="231"/>
    </location>
    <ligand>
        <name>ATP</name>
        <dbReference type="ChEBI" id="CHEBI:30616"/>
    </ligand>
</feature>
<dbReference type="GO" id="GO:0008270">
    <property type="term" value="F:zinc ion binding"/>
    <property type="evidence" value="ECO:0007669"/>
    <property type="project" value="UniProtKB-UniRule"/>
</dbReference>
<dbReference type="PANTHER" id="PTHR43311">
    <property type="entry name" value="GLUTAMATE--TRNA LIGASE"/>
    <property type="match status" value="1"/>
</dbReference>
<proteinExistence type="inferred from homology"/>
<gene>
    <name evidence="7" type="primary">gluQ</name>
    <name evidence="10" type="ORF">HNR42_000156</name>
</gene>
<feature type="short sequence motif" description="'HIGH' region" evidence="7">
    <location>
        <begin position="9"/>
        <end position="19"/>
    </location>
</feature>
<reference evidence="10 11" key="1">
    <citation type="submission" date="2020-08" db="EMBL/GenBank/DDBJ databases">
        <title>Genomic Encyclopedia of Type Strains, Phase IV (KMG-IV): sequencing the most valuable type-strain genomes for metagenomic binning, comparative biology and taxonomic classification.</title>
        <authorList>
            <person name="Goeker M."/>
        </authorList>
    </citation>
    <scope>NUCLEOTIDE SEQUENCE [LARGE SCALE GENOMIC DNA]</scope>
    <source>
        <strain evidence="10 11">DSM 21458</strain>
    </source>
</reference>
<feature type="binding site" evidence="7">
    <location>
        <position position="95"/>
    </location>
    <ligand>
        <name>Zn(2+)</name>
        <dbReference type="ChEBI" id="CHEBI:29105"/>
    </ligand>
</feature>
<dbReference type="InterPro" id="IPR020058">
    <property type="entry name" value="Glu/Gln-tRNA-synth_Ib_cat-dom"/>
</dbReference>
<dbReference type="PRINTS" id="PR00987">
    <property type="entry name" value="TRNASYNTHGLU"/>
</dbReference>
<dbReference type="AlphaFoldDB" id="A0A841HVQ1"/>
<dbReference type="GO" id="GO:0004818">
    <property type="term" value="F:glutamate-tRNA ligase activity"/>
    <property type="evidence" value="ECO:0007669"/>
    <property type="project" value="TreeGrafter"/>
</dbReference>
<dbReference type="GO" id="GO:0006424">
    <property type="term" value="P:glutamyl-tRNA aminoacylation"/>
    <property type="evidence" value="ECO:0007669"/>
    <property type="project" value="InterPro"/>
</dbReference>
<organism evidence="10 11">
    <name type="scientific">Deinobacterium chartae</name>
    <dbReference type="NCBI Taxonomy" id="521158"/>
    <lineage>
        <taxon>Bacteria</taxon>
        <taxon>Thermotogati</taxon>
        <taxon>Deinococcota</taxon>
        <taxon>Deinococci</taxon>
        <taxon>Deinococcales</taxon>
        <taxon>Deinococcaceae</taxon>
        <taxon>Deinobacterium</taxon>
    </lineage>
</organism>
<comment type="similarity">
    <text evidence="7">Belongs to the class-I aminoacyl-tRNA synthetase family. GluQ subfamily.</text>
</comment>
<dbReference type="NCBIfam" id="NF004314">
    <property type="entry name" value="PRK05710.1-3"/>
    <property type="match status" value="1"/>
</dbReference>
<dbReference type="PROSITE" id="PS00178">
    <property type="entry name" value="AA_TRNA_LIGASE_I"/>
    <property type="match status" value="1"/>
</dbReference>
<evidence type="ECO:0000256" key="5">
    <source>
        <dbReference type="ARBA" id="ARBA00022840"/>
    </source>
</evidence>
<dbReference type="InterPro" id="IPR049940">
    <property type="entry name" value="GluQ/Sye"/>
</dbReference>